<evidence type="ECO:0000313" key="10">
    <source>
        <dbReference type="EMBL" id="KAK9506993.1"/>
    </source>
</evidence>
<dbReference type="GO" id="GO:0003735">
    <property type="term" value="F:structural constituent of ribosome"/>
    <property type="evidence" value="ECO:0007669"/>
    <property type="project" value="InterPro"/>
</dbReference>
<dbReference type="EMBL" id="JAPXFL010000005">
    <property type="protein sequence ID" value="KAK9506993.1"/>
    <property type="molecule type" value="Genomic_DNA"/>
</dbReference>
<evidence type="ECO:0000313" key="11">
    <source>
        <dbReference type="Proteomes" id="UP001461498"/>
    </source>
</evidence>
<dbReference type="PANTHER" id="PTHR13231">
    <property type="entry name" value="MITOCHONDRIAL RIBOSOMAL PROTEIN S31"/>
    <property type="match status" value="1"/>
</dbReference>
<keyword evidence="3" id="KW-0809">Transit peptide</keyword>
<evidence type="ECO:0000256" key="1">
    <source>
        <dbReference type="ARBA" id="ARBA00004173"/>
    </source>
</evidence>
<dbReference type="PANTHER" id="PTHR13231:SF3">
    <property type="entry name" value="SMALL RIBOSOMAL SUBUNIT PROTEIN MS31"/>
    <property type="match status" value="1"/>
</dbReference>
<sequence length="347" mass="40446">MFVVHGRHILRGVLCEERARFVSLFPCYRSNNENSKGNAAEKLNLLLKSIIKENKITEEKNVPVTSTETKFKKKKSRKEEKPKNLGEKIVEAAKEVAGKVKGDPELTEAELLQKLLYKNENLQKSVFNATKNSNLSELLSGMKVERTPVVKDKRIADDEYNRAAHVRSLMKDKYTKRFTPSISDDAKTQQYLFDAKPLGIFNKELLKDENTLDTWDHCNAREIRLSITHPPTNIYEQMIIWTNRGMLWKFPIDNEQGMDEEQNVSFADHIFLENYLEDWCPTRGPIRHFMELVCVGLSRNYWLTAEEKRDHLLWYKDYFLEKKEIIKEIGAGDFQVAEYTTESSTKN</sequence>
<name>A0AAW1DA82_9HEMI</name>
<accession>A0AAW1DA82</accession>
<evidence type="ECO:0000256" key="8">
    <source>
        <dbReference type="ARBA" id="ARBA00035363"/>
    </source>
</evidence>
<dbReference type="InterPro" id="IPR026299">
    <property type="entry name" value="MRP-S31"/>
</dbReference>
<protein>
    <recommendedName>
        <fullName evidence="7">Small ribosomal subunit protein mS31</fullName>
    </recommendedName>
    <alternativeName>
        <fullName evidence="8">28S ribosomal protein S31, mitochondrial</fullName>
    </alternativeName>
</protein>
<dbReference type="Pfam" id="PF15433">
    <property type="entry name" value="MRP-S31"/>
    <property type="match status" value="1"/>
</dbReference>
<evidence type="ECO:0000256" key="2">
    <source>
        <dbReference type="ARBA" id="ARBA00011057"/>
    </source>
</evidence>
<evidence type="ECO:0000256" key="3">
    <source>
        <dbReference type="ARBA" id="ARBA00022946"/>
    </source>
</evidence>
<evidence type="ECO:0000256" key="9">
    <source>
        <dbReference type="SAM" id="MobiDB-lite"/>
    </source>
</evidence>
<evidence type="ECO:0000256" key="7">
    <source>
        <dbReference type="ARBA" id="ARBA00035133"/>
    </source>
</evidence>
<evidence type="ECO:0000256" key="5">
    <source>
        <dbReference type="ARBA" id="ARBA00023128"/>
    </source>
</evidence>
<comment type="similarity">
    <text evidence="2">Belongs to the mitochondrion-specific ribosomal protein mS31 family.</text>
</comment>
<evidence type="ECO:0000256" key="4">
    <source>
        <dbReference type="ARBA" id="ARBA00022980"/>
    </source>
</evidence>
<comment type="caution">
    <text evidence="10">The sequence shown here is derived from an EMBL/GenBank/DDBJ whole genome shotgun (WGS) entry which is preliminary data.</text>
</comment>
<dbReference type="GO" id="GO:0005763">
    <property type="term" value="C:mitochondrial small ribosomal subunit"/>
    <property type="evidence" value="ECO:0007669"/>
    <property type="project" value="InterPro"/>
</dbReference>
<organism evidence="10 11">
    <name type="scientific">Rhynocoris fuscipes</name>
    <dbReference type="NCBI Taxonomy" id="488301"/>
    <lineage>
        <taxon>Eukaryota</taxon>
        <taxon>Metazoa</taxon>
        <taxon>Ecdysozoa</taxon>
        <taxon>Arthropoda</taxon>
        <taxon>Hexapoda</taxon>
        <taxon>Insecta</taxon>
        <taxon>Pterygota</taxon>
        <taxon>Neoptera</taxon>
        <taxon>Paraneoptera</taxon>
        <taxon>Hemiptera</taxon>
        <taxon>Heteroptera</taxon>
        <taxon>Panheteroptera</taxon>
        <taxon>Cimicomorpha</taxon>
        <taxon>Reduviidae</taxon>
        <taxon>Harpactorinae</taxon>
        <taxon>Harpactorini</taxon>
        <taxon>Rhynocoris</taxon>
    </lineage>
</organism>
<keyword evidence="4" id="KW-0689">Ribosomal protein</keyword>
<dbReference type="AlphaFoldDB" id="A0AAW1DA82"/>
<comment type="subcellular location">
    <subcellularLocation>
        <location evidence="1">Mitochondrion</location>
    </subcellularLocation>
</comment>
<evidence type="ECO:0000256" key="6">
    <source>
        <dbReference type="ARBA" id="ARBA00023274"/>
    </source>
</evidence>
<keyword evidence="11" id="KW-1185">Reference proteome</keyword>
<dbReference type="Proteomes" id="UP001461498">
    <property type="component" value="Unassembled WGS sequence"/>
</dbReference>
<proteinExistence type="inferred from homology"/>
<feature type="region of interest" description="Disordered" evidence="9">
    <location>
        <begin position="63"/>
        <end position="84"/>
    </location>
</feature>
<reference evidence="10 11" key="1">
    <citation type="submission" date="2022-12" db="EMBL/GenBank/DDBJ databases">
        <title>Chromosome-level genome assembly of true bugs.</title>
        <authorList>
            <person name="Ma L."/>
            <person name="Li H."/>
        </authorList>
    </citation>
    <scope>NUCLEOTIDE SEQUENCE [LARGE SCALE GENOMIC DNA]</scope>
    <source>
        <strain evidence="10">Lab_2022b</strain>
    </source>
</reference>
<gene>
    <name evidence="10" type="ORF">O3M35_008830</name>
</gene>
<keyword evidence="5" id="KW-0496">Mitochondrion</keyword>
<keyword evidence="6" id="KW-0687">Ribonucleoprotein</keyword>